<sequence>MGGDVNSGDKKVSMKILHIGPVKPGRVATGPSHSIRGLVTAQAEIGLEVGLLCSIALPVGAKMESVPGVSVVQGPHRKHYNPWIISRNWVVRILEEFG</sequence>
<dbReference type="EMBL" id="BART01037415">
    <property type="protein sequence ID" value="GAH07400.1"/>
    <property type="molecule type" value="Genomic_DNA"/>
</dbReference>
<dbReference type="AlphaFoldDB" id="X1DGG5"/>
<organism evidence="1">
    <name type="scientific">marine sediment metagenome</name>
    <dbReference type="NCBI Taxonomy" id="412755"/>
    <lineage>
        <taxon>unclassified sequences</taxon>
        <taxon>metagenomes</taxon>
        <taxon>ecological metagenomes</taxon>
    </lineage>
</organism>
<comment type="caution">
    <text evidence="1">The sequence shown here is derived from an EMBL/GenBank/DDBJ whole genome shotgun (WGS) entry which is preliminary data.</text>
</comment>
<accession>X1DGG5</accession>
<reference evidence="1" key="1">
    <citation type="journal article" date="2014" name="Front. Microbiol.">
        <title>High frequency of phylogenetically diverse reductive dehalogenase-homologous genes in deep subseafloor sedimentary metagenomes.</title>
        <authorList>
            <person name="Kawai M."/>
            <person name="Futagami T."/>
            <person name="Toyoda A."/>
            <person name="Takaki Y."/>
            <person name="Nishi S."/>
            <person name="Hori S."/>
            <person name="Arai W."/>
            <person name="Tsubouchi T."/>
            <person name="Morono Y."/>
            <person name="Uchiyama I."/>
            <person name="Ito T."/>
            <person name="Fujiyama A."/>
            <person name="Inagaki F."/>
            <person name="Takami H."/>
        </authorList>
    </citation>
    <scope>NUCLEOTIDE SEQUENCE</scope>
    <source>
        <strain evidence="1">Expedition CK06-06</strain>
    </source>
</reference>
<protein>
    <submittedName>
        <fullName evidence="1">Uncharacterized protein</fullName>
    </submittedName>
</protein>
<evidence type="ECO:0000313" key="1">
    <source>
        <dbReference type="EMBL" id="GAH07400.1"/>
    </source>
</evidence>
<feature type="non-terminal residue" evidence="1">
    <location>
        <position position="98"/>
    </location>
</feature>
<proteinExistence type="predicted"/>
<gene>
    <name evidence="1" type="ORF">S01H4_62615</name>
</gene>
<name>X1DGG5_9ZZZZ</name>